<feature type="compositionally biased region" description="Polar residues" evidence="1">
    <location>
        <begin position="72"/>
        <end position="81"/>
    </location>
</feature>
<dbReference type="PANTHER" id="PTHR36132:SF1">
    <property type="entry name" value="TRANSMEMBRANE PROTEIN 221"/>
    <property type="match status" value="1"/>
</dbReference>
<sequence>ALALSMLLLFQLPAGIASACILTSGILVLLLSVLHALLRASQISQMSQISQRSSSEPSQALYENDSARPGENSDSNKTSAPAPQIHREFSFPIFLEGKSRPGSASSSNPSSVGSPRSKEFQEFQEFQREWQDVPRTHRTLSADSGLLREQGKPWNVITREMRNAMSRKATGKDSTLV</sequence>
<accession>A0A7K7Q671</accession>
<feature type="compositionally biased region" description="Low complexity" evidence="1">
    <location>
        <begin position="48"/>
        <end position="59"/>
    </location>
</feature>
<evidence type="ECO:0000313" key="4">
    <source>
        <dbReference type="EMBL" id="NWZ74661.1"/>
    </source>
</evidence>
<reference evidence="4 5" key="1">
    <citation type="submission" date="2019-09" db="EMBL/GenBank/DDBJ databases">
        <title>Bird 10,000 Genomes (B10K) Project - Family phase.</title>
        <authorList>
            <person name="Zhang G."/>
        </authorList>
    </citation>
    <scope>NUCLEOTIDE SEQUENCE [LARGE SCALE GENOMIC DNA]</scope>
    <source>
        <strain evidence="4">OUT-0054</strain>
        <tissue evidence="4">Blood</tissue>
    </source>
</reference>
<dbReference type="PANTHER" id="PTHR36132">
    <property type="entry name" value="TRANSMEMBRANE PROTEIN 221"/>
    <property type="match status" value="1"/>
</dbReference>
<protein>
    <submittedName>
        <fullName evidence="4">TM221 protein</fullName>
    </submittedName>
</protein>
<proteinExistence type="predicted"/>
<dbReference type="OrthoDB" id="8873919at2759"/>
<keyword evidence="2" id="KW-1133">Transmembrane helix</keyword>
<feature type="non-terminal residue" evidence="4">
    <location>
        <position position="1"/>
    </location>
</feature>
<dbReference type="InterPro" id="IPR029201">
    <property type="entry name" value="Jiraiya"/>
</dbReference>
<dbReference type="Proteomes" id="UP000549775">
    <property type="component" value="Unassembled WGS sequence"/>
</dbReference>
<dbReference type="AlphaFoldDB" id="A0A7K7Q671"/>
<dbReference type="Pfam" id="PF15038">
    <property type="entry name" value="Jiraiya"/>
    <property type="match status" value="1"/>
</dbReference>
<feature type="compositionally biased region" description="Low complexity" evidence="1">
    <location>
        <begin position="100"/>
        <end position="115"/>
    </location>
</feature>
<name>A0A7K7Q671_ACRAR</name>
<keyword evidence="2" id="KW-0812">Transmembrane</keyword>
<keyword evidence="3" id="KW-0732">Signal</keyword>
<dbReference type="EMBL" id="VZST01028416">
    <property type="protein sequence ID" value="NWZ74661.1"/>
    <property type="molecule type" value="Genomic_DNA"/>
</dbReference>
<evidence type="ECO:0000256" key="1">
    <source>
        <dbReference type="SAM" id="MobiDB-lite"/>
    </source>
</evidence>
<keyword evidence="2" id="KW-0472">Membrane</keyword>
<gene>
    <name evidence="4" type="primary">Tmem221</name>
    <name evidence="4" type="ORF">ACRARU_R15698</name>
</gene>
<dbReference type="InterPro" id="IPR053101">
    <property type="entry name" value="TM221"/>
</dbReference>
<evidence type="ECO:0000256" key="3">
    <source>
        <dbReference type="SAM" id="SignalP"/>
    </source>
</evidence>
<evidence type="ECO:0000313" key="5">
    <source>
        <dbReference type="Proteomes" id="UP000549775"/>
    </source>
</evidence>
<feature type="transmembrane region" description="Helical" evidence="2">
    <location>
        <begin position="12"/>
        <end position="38"/>
    </location>
</feature>
<feature type="signal peptide" evidence="3">
    <location>
        <begin position="1"/>
        <end position="18"/>
    </location>
</feature>
<evidence type="ECO:0000256" key="2">
    <source>
        <dbReference type="SAM" id="Phobius"/>
    </source>
</evidence>
<comment type="caution">
    <text evidence="4">The sequence shown here is derived from an EMBL/GenBank/DDBJ whole genome shotgun (WGS) entry which is preliminary data.</text>
</comment>
<feature type="non-terminal residue" evidence="4">
    <location>
        <position position="177"/>
    </location>
</feature>
<organism evidence="4 5">
    <name type="scientific">Acrocephalus arundinaceus</name>
    <name type="common">Great reed-warbler</name>
    <dbReference type="NCBI Taxonomy" id="39621"/>
    <lineage>
        <taxon>Eukaryota</taxon>
        <taxon>Metazoa</taxon>
        <taxon>Chordata</taxon>
        <taxon>Craniata</taxon>
        <taxon>Vertebrata</taxon>
        <taxon>Euteleostomi</taxon>
        <taxon>Archelosauria</taxon>
        <taxon>Archosauria</taxon>
        <taxon>Dinosauria</taxon>
        <taxon>Saurischia</taxon>
        <taxon>Theropoda</taxon>
        <taxon>Coelurosauria</taxon>
        <taxon>Aves</taxon>
        <taxon>Neognathae</taxon>
        <taxon>Neoaves</taxon>
        <taxon>Telluraves</taxon>
        <taxon>Australaves</taxon>
        <taxon>Passeriformes</taxon>
        <taxon>Sylvioidea</taxon>
        <taxon>Sylviidae</taxon>
        <taxon>Acrocephalinae</taxon>
        <taxon>Acrocephalus</taxon>
    </lineage>
</organism>
<keyword evidence="5" id="KW-1185">Reference proteome</keyword>
<feature type="region of interest" description="Disordered" evidence="1">
    <location>
        <begin position="48"/>
        <end position="123"/>
    </location>
</feature>
<feature type="chain" id="PRO_5029659396" evidence="3">
    <location>
        <begin position="19"/>
        <end position="177"/>
    </location>
</feature>